<reference evidence="1 2" key="1">
    <citation type="submission" date="2024-01" db="EMBL/GenBank/DDBJ databases">
        <title>The genomes of 5 underutilized Papilionoideae crops provide insights into root nodulation and disease resistanc.</title>
        <authorList>
            <person name="Jiang F."/>
        </authorList>
    </citation>
    <scope>NUCLEOTIDE SEQUENCE [LARGE SCALE GENOMIC DNA]</scope>
    <source>
        <strain evidence="1">LVBAO_FW01</strain>
        <tissue evidence="1">Leaves</tissue>
    </source>
</reference>
<evidence type="ECO:0000313" key="2">
    <source>
        <dbReference type="Proteomes" id="UP001367508"/>
    </source>
</evidence>
<sequence>MSELALNQVADSEEVRGEVMKTSLLLRLRTRIFWIRLWPAIRGKLMPQTWYIRHAGYRNLKSKAYGFGQRNYGVFWGDHNSFFRLLVLTTSGSAYKQFQHVVRVDRGLKPENNGQAARVMRLRDSQSTQMVRVDVLRISILVTKILQKPKS</sequence>
<dbReference type="Proteomes" id="UP001367508">
    <property type="component" value="Unassembled WGS sequence"/>
</dbReference>
<protein>
    <submittedName>
        <fullName evidence="1">Uncharacterized protein</fullName>
    </submittedName>
</protein>
<organism evidence="1 2">
    <name type="scientific">Canavalia gladiata</name>
    <name type="common">Sword bean</name>
    <name type="synonym">Dolichos gladiatus</name>
    <dbReference type="NCBI Taxonomy" id="3824"/>
    <lineage>
        <taxon>Eukaryota</taxon>
        <taxon>Viridiplantae</taxon>
        <taxon>Streptophyta</taxon>
        <taxon>Embryophyta</taxon>
        <taxon>Tracheophyta</taxon>
        <taxon>Spermatophyta</taxon>
        <taxon>Magnoliopsida</taxon>
        <taxon>eudicotyledons</taxon>
        <taxon>Gunneridae</taxon>
        <taxon>Pentapetalae</taxon>
        <taxon>rosids</taxon>
        <taxon>fabids</taxon>
        <taxon>Fabales</taxon>
        <taxon>Fabaceae</taxon>
        <taxon>Papilionoideae</taxon>
        <taxon>50 kb inversion clade</taxon>
        <taxon>NPAAA clade</taxon>
        <taxon>indigoferoid/millettioid clade</taxon>
        <taxon>Phaseoleae</taxon>
        <taxon>Canavalia</taxon>
    </lineage>
</organism>
<proteinExistence type="predicted"/>
<keyword evidence="2" id="KW-1185">Reference proteome</keyword>
<accession>A0AAN9M055</accession>
<comment type="caution">
    <text evidence="1">The sequence shown here is derived from an EMBL/GenBank/DDBJ whole genome shotgun (WGS) entry which is preliminary data.</text>
</comment>
<gene>
    <name evidence="1" type="ORF">VNO77_16284</name>
</gene>
<evidence type="ECO:0000313" key="1">
    <source>
        <dbReference type="EMBL" id="KAK7345675.1"/>
    </source>
</evidence>
<dbReference type="AlphaFoldDB" id="A0AAN9M055"/>
<name>A0AAN9M055_CANGL</name>
<dbReference type="EMBL" id="JAYMYQ010000003">
    <property type="protein sequence ID" value="KAK7345675.1"/>
    <property type="molecule type" value="Genomic_DNA"/>
</dbReference>